<dbReference type="EMBL" id="JAWWNJ010000005">
    <property type="protein sequence ID" value="KAK7055527.1"/>
    <property type="molecule type" value="Genomic_DNA"/>
</dbReference>
<dbReference type="InterPro" id="IPR006571">
    <property type="entry name" value="TLDc_dom"/>
</dbReference>
<dbReference type="AlphaFoldDB" id="A0AAW0DSA0"/>
<proteinExistence type="inferred from homology"/>
<dbReference type="GO" id="GO:0006979">
    <property type="term" value="P:response to oxidative stress"/>
    <property type="evidence" value="ECO:0007669"/>
    <property type="project" value="TreeGrafter"/>
</dbReference>
<evidence type="ECO:0000313" key="7">
    <source>
        <dbReference type="EMBL" id="KAK7055527.1"/>
    </source>
</evidence>
<feature type="domain" description="TLDc" evidence="6">
    <location>
        <begin position="472"/>
        <end position="655"/>
    </location>
</feature>
<dbReference type="PROSITE" id="PS51886">
    <property type="entry name" value="TLDC"/>
    <property type="match status" value="1"/>
</dbReference>
<feature type="region of interest" description="Disordered" evidence="5">
    <location>
        <begin position="165"/>
        <end position="266"/>
    </location>
</feature>
<protein>
    <recommendedName>
        <fullName evidence="4">Oxidation resistance protein 1</fullName>
    </recommendedName>
</protein>
<reference evidence="7 8" key="1">
    <citation type="journal article" date="2024" name="J Genomics">
        <title>Draft genome sequencing and assembly of Favolaschia claudopus CIRM-BRFM 2984 isolated from oak limbs.</title>
        <authorList>
            <person name="Navarro D."/>
            <person name="Drula E."/>
            <person name="Chaduli D."/>
            <person name="Cazenave R."/>
            <person name="Ahrendt S."/>
            <person name="Wang J."/>
            <person name="Lipzen A."/>
            <person name="Daum C."/>
            <person name="Barry K."/>
            <person name="Grigoriev I.V."/>
            <person name="Favel A."/>
            <person name="Rosso M.N."/>
            <person name="Martin F."/>
        </authorList>
    </citation>
    <scope>NUCLEOTIDE SEQUENCE [LARGE SCALE GENOMIC DNA]</scope>
    <source>
        <strain evidence="7 8">CIRM-BRFM 2984</strain>
    </source>
</reference>
<feature type="compositionally biased region" description="Low complexity" evidence="5">
    <location>
        <begin position="215"/>
        <end position="234"/>
    </location>
</feature>
<gene>
    <name evidence="7" type="ORF">R3P38DRAFT_1359442</name>
</gene>
<dbReference type="PANTHER" id="PTHR23354:SF62">
    <property type="entry name" value="MUSTARD, ISOFORM V"/>
    <property type="match status" value="1"/>
</dbReference>
<feature type="region of interest" description="Disordered" evidence="5">
    <location>
        <begin position="295"/>
        <end position="368"/>
    </location>
</feature>
<feature type="region of interest" description="Disordered" evidence="5">
    <location>
        <begin position="396"/>
        <end position="417"/>
    </location>
</feature>
<evidence type="ECO:0000256" key="2">
    <source>
        <dbReference type="ARBA" id="ARBA00009540"/>
    </source>
</evidence>
<evidence type="ECO:0000256" key="1">
    <source>
        <dbReference type="ARBA" id="ARBA00004173"/>
    </source>
</evidence>
<dbReference type="GO" id="GO:0005739">
    <property type="term" value="C:mitochondrion"/>
    <property type="evidence" value="ECO:0007669"/>
    <property type="project" value="UniProtKB-SubCell"/>
</dbReference>
<feature type="compositionally biased region" description="Low complexity" evidence="5">
    <location>
        <begin position="307"/>
        <end position="327"/>
    </location>
</feature>
<feature type="compositionally biased region" description="Low complexity" evidence="5">
    <location>
        <begin position="190"/>
        <end position="202"/>
    </location>
</feature>
<feature type="compositionally biased region" description="Pro residues" evidence="5">
    <location>
        <begin position="104"/>
        <end position="118"/>
    </location>
</feature>
<keyword evidence="8" id="KW-1185">Reference proteome</keyword>
<dbReference type="GO" id="GO:0005634">
    <property type="term" value="C:nucleus"/>
    <property type="evidence" value="ECO:0007669"/>
    <property type="project" value="TreeGrafter"/>
</dbReference>
<evidence type="ECO:0000256" key="4">
    <source>
        <dbReference type="ARBA" id="ARBA00040604"/>
    </source>
</evidence>
<dbReference type="Proteomes" id="UP001362999">
    <property type="component" value="Unassembled WGS sequence"/>
</dbReference>
<evidence type="ECO:0000256" key="3">
    <source>
        <dbReference type="ARBA" id="ARBA00023128"/>
    </source>
</evidence>
<keyword evidence="3" id="KW-0496">Mitochondrion</keyword>
<evidence type="ECO:0000256" key="5">
    <source>
        <dbReference type="SAM" id="MobiDB-lite"/>
    </source>
</evidence>
<name>A0AAW0DSA0_9AGAR</name>
<dbReference type="PANTHER" id="PTHR23354">
    <property type="entry name" value="NUCLEOLAR PROTEIN 7/ESTROGEN RECEPTOR COACTIVATOR-RELATED"/>
    <property type="match status" value="1"/>
</dbReference>
<dbReference type="Pfam" id="PF07534">
    <property type="entry name" value="TLD"/>
    <property type="match status" value="1"/>
</dbReference>
<organism evidence="7 8">
    <name type="scientific">Favolaschia claudopus</name>
    <dbReference type="NCBI Taxonomy" id="2862362"/>
    <lineage>
        <taxon>Eukaryota</taxon>
        <taxon>Fungi</taxon>
        <taxon>Dikarya</taxon>
        <taxon>Basidiomycota</taxon>
        <taxon>Agaricomycotina</taxon>
        <taxon>Agaricomycetes</taxon>
        <taxon>Agaricomycetidae</taxon>
        <taxon>Agaricales</taxon>
        <taxon>Marasmiineae</taxon>
        <taxon>Mycenaceae</taxon>
        <taxon>Favolaschia</taxon>
    </lineage>
</organism>
<feature type="compositionally biased region" description="Low complexity" evidence="5">
    <location>
        <begin position="16"/>
        <end position="33"/>
    </location>
</feature>
<sequence>MSDALIDSIPPLIPVPASSSSPKPSASAPSAAKTRVELDREAEEAFDRFATLFSPPTPRASPLDPLFLPPQTEAPHAAPDVSPESEFGSFVSVSATEDPLSLMSPPPPDLETPIQPEPRPGHLRTQSQNFFDEFSRFAKDRTETTQRGILDELLMHEDDPLYWIKDQAPTAVPQEEELLPSQKPNKYMTDSLSDLDLDFFSSPQTATSHHQRAASTPSHFRSPTRSPTTTARPTLAPPQASPSTSADAPGFDNSHPHQVHAPNPARSNSYASLASLSRASSAKWVASFLPAALSAPSASVPNTNMLPQSPTASRASPASSLSNSLTLPPQPQHQHPHPHAPVAGPSREPLPEFSHVNPFGAKDTGYVPPTGAPGFRGTATYDWDRGFSQSLERDLGVMPPSSTSSSSSMGANVSASPSSYFDEGEEMLLADATNGALPRRPSPGNGHGVGVLLEKKMSVAINLVGRREATEGVLTPELVARLHPHLPALLRLPRQWTLFYSVDQHGISLNTLYSRCAPPSSTRTPHPKGALLVIQDAGGVLFGAWVADGLRRSTRGGYYGGGESFLWRYIPASGQFDVYKWTGKNDYVALCEDGFISFGGGDGHYGLYLDESLFDGSSASCPTFENAPLCSGSGTQGGKGNVNFECVGLEVWGVGP</sequence>
<comment type="similarity">
    <text evidence="2">Belongs to the OXR1 family.</text>
</comment>
<evidence type="ECO:0000259" key="6">
    <source>
        <dbReference type="PROSITE" id="PS51886"/>
    </source>
</evidence>
<feature type="region of interest" description="Disordered" evidence="5">
    <location>
        <begin position="1"/>
        <end position="125"/>
    </location>
</feature>
<comment type="caution">
    <text evidence="7">The sequence shown here is derived from an EMBL/GenBank/DDBJ whole genome shotgun (WGS) entry which is preliminary data.</text>
</comment>
<feature type="compositionally biased region" description="Basic and acidic residues" evidence="5">
    <location>
        <begin position="34"/>
        <end position="47"/>
    </location>
</feature>
<comment type="subcellular location">
    <subcellularLocation>
        <location evidence="1">Mitochondrion</location>
    </subcellularLocation>
</comment>
<evidence type="ECO:0000313" key="8">
    <source>
        <dbReference type="Proteomes" id="UP001362999"/>
    </source>
</evidence>
<dbReference type="SMART" id="SM00584">
    <property type="entry name" value="TLDc"/>
    <property type="match status" value="1"/>
</dbReference>
<accession>A0AAW0DSA0</accession>